<name>A0A1B1U6Z6_9HELI</name>
<dbReference type="KEGG" id="het:BBW65_06905"/>
<sequence length="125" mass="14575">MIVGSKNLQILIQEAQSITRCDNRFVCQCDRAKSGIIKPDSKKLDIALIQKLIIKRCIVCHKHIISDKCSKLPQNFFGTWSKPHILKPNPCDFFNHFRNHFHMHQMLKTPHHLSTTFAQNRTNLK</sequence>
<evidence type="ECO:0000313" key="2">
    <source>
        <dbReference type="Proteomes" id="UP000092884"/>
    </source>
</evidence>
<reference evidence="2" key="1">
    <citation type="submission" date="2016-07" db="EMBL/GenBank/DDBJ databases">
        <authorList>
            <person name="Florea S."/>
            <person name="Webb J.S."/>
            <person name="Jaromczyk J."/>
            <person name="Schardl C.L."/>
        </authorList>
    </citation>
    <scope>NUCLEOTIDE SEQUENCE [LARGE SCALE GENOMIC DNA]</scope>
    <source>
        <strain evidence="2">MIT 01-6242</strain>
    </source>
</reference>
<dbReference type="Proteomes" id="UP000092884">
    <property type="component" value="Chromosome"/>
</dbReference>
<dbReference type="EMBL" id="CP016503">
    <property type="protein sequence ID" value="ANV98539.1"/>
    <property type="molecule type" value="Genomic_DNA"/>
</dbReference>
<protein>
    <submittedName>
        <fullName evidence="1">Uncharacterized protein</fullName>
    </submittedName>
</protein>
<organism evidence="1 2">
    <name type="scientific">Helicobacter enhydrae</name>
    <dbReference type="NCBI Taxonomy" id="222136"/>
    <lineage>
        <taxon>Bacteria</taxon>
        <taxon>Pseudomonadati</taxon>
        <taxon>Campylobacterota</taxon>
        <taxon>Epsilonproteobacteria</taxon>
        <taxon>Campylobacterales</taxon>
        <taxon>Helicobacteraceae</taxon>
        <taxon>Helicobacter</taxon>
    </lineage>
</organism>
<evidence type="ECO:0000313" key="1">
    <source>
        <dbReference type="EMBL" id="ANV98539.1"/>
    </source>
</evidence>
<gene>
    <name evidence="1" type="ORF">BBW65_06905</name>
</gene>
<accession>A0A1B1U6Z6</accession>
<dbReference type="AlphaFoldDB" id="A0A1B1U6Z6"/>
<keyword evidence="2" id="KW-1185">Reference proteome</keyword>
<proteinExistence type="predicted"/>